<keyword evidence="1" id="KW-0472">Membrane</keyword>
<evidence type="ECO:0000313" key="3">
    <source>
        <dbReference type="Proteomes" id="UP001595615"/>
    </source>
</evidence>
<evidence type="ECO:0000313" key="2">
    <source>
        <dbReference type="EMBL" id="MFC3713574.1"/>
    </source>
</evidence>
<gene>
    <name evidence="2" type="ORF">ACFOMD_13420</name>
</gene>
<keyword evidence="3" id="KW-1185">Reference proteome</keyword>
<dbReference type="Proteomes" id="UP001595615">
    <property type="component" value="Unassembled WGS sequence"/>
</dbReference>
<comment type="caution">
    <text evidence="2">The sequence shown here is derived from an EMBL/GenBank/DDBJ whole genome shotgun (WGS) entry which is preliminary data.</text>
</comment>
<keyword evidence="1" id="KW-1133">Transmembrane helix</keyword>
<feature type="transmembrane region" description="Helical" evidence="1">
    <location>
        <begin position="20"/>
        <end position="38"/>
    </location>
</feature>
<proteinExistence type="predicted"/>
<organism evidence="2 3">
    <name type="scientific">Sphingoaurantiacus capsulatus</name>
    <dbReference type="NCBI Taxonomy" id="1771310"/>
    <lineage>
        <taxon>Bacteria</taxon>
        <taxon>Pseudomonadati</taxon>
        <taxon>Pseudomonadota</taxon>
        <taxon>Alphaproteobacteria</taxon>
        <taxon>Sphingomonadales</taxon>
        <taxon>Sphingosinicellaceae</taxon>
        <taxon>Sphingoaurantiacus</taxon>
    </lineage>
</organism>
<accession>A0ABV7XE53</accession>
<protein>
    <submittedName>
        <fullName evidence="2">Uncharacterized protein</fullName>
    </submittedName>
</protein>
<name>A0ABV7XE53_9SPHN</name>
<evidence type="ECO:0000256" key="1">
    <source>
        <dbReference type="SAM" id="Phobius"/>
    </source>
</evidence>
<keyword evidence="1" id="KW-0812">Transmembrane</keyword>
<reference evidence="3" key="1">
    <citation type="journal article" date="2019" name="Int. J. Syst. Evol. Microbiol.">
        <title>The Global Catalogue of Microorganisms (GCM) 10K type strain sequencing project: providing services to taxonomists for standard genome sequencing and annotation.</title>
        <authorList>
            <consortium name="The Broad Institute Genomics Platform"/>
            <consortium name="The Broad Institute Genome Sequencing Center for Infectious Disease"/>
            <person name="Wu L."/>
            <person name="Ma J."/>
        </authorList>
    </citation>
    <scope>NUCLEOTIDE SEQUENCE [LARGE SCALE GENOMIC DNA]</scope>
    <source>
        <strain evidence="3">KCTC 42644</strain>
    </source>
</reference>
<sequence length="107" mass="11522">MLSGTSPWLHGSTGMEQAANWIAPIATTIAAVMVAANLGSRITGFGFIVFSVGSIAWMAVGWFNDQPNLVWQNAALLLVNIVGIWRWIGLRARYEKGAQVAVEHTAP</sequence>
<dbReference type="EMBL" id="JBHRXV010000011">
    <property type="protein sequence ID" value="MFC3713574.1"/>
    <property type="molecule type" value="Genomic_DNA"/>
</dbReference>
<dbReference type="RefSeq" id="WP_380862197.1">
    <property type="nucleotide sequence ID" value="NZ_JBHRXV010000011.1"/>
</dbReference>
<feature type="transmembrane region" description="Helical" evidence="1">
    <location>
        <begin position="69"/>
        <end position="88"/>
    </location>
</feature>
<feature type="transmembrane region" description="Helical" evidence="1">
    <location>
        <begin position="45"/>
        <end position="63"/>
    </location>
</feature>